<dbReference type="GO" id="GO:0005886">
    <property type="term" value="C:plasma membrane"/>
    <property type="evidence" value="ECO:0007669"/>
    <property type="project" value="UniProtKB-SubCell"/>
</dbReference>
<feature type="domain" description="ZipA C-terminal FtsZ-binding" evidence="10">
    <location>
        <begin position="143"/>
        <end position="272"/>
    </location>
</feature>
<dbReference type="GO" id="GO:0032153">
    <property type="term" value="C:cell division site"/>
    <property type="evidence" value="ECO:0007669"/>
    <property type="project" value="UniProtKB-UniRule"/>
</dbReference>
<comment type="subunit">
    <text evidence="8">Interacts with FtsZ via their C-terminal domains.</text>
</comment>
<evidence type="ECO:0000256" key="7">
    <source>
        <dbReference type="ARBA" id="ARBA00023306"/>
    </source>
</evidence>
<dbReference type="SMART" id="SM00771">
    <property type="entry name" value="ZipA_C"/>
    <property type="match status" value="1"/>
</dbReference>
<evidence type="ECO:0000256" key="3">
    <source>
        <dbReference type="ARBA" id="ARBA00022618"/>
    </source>
</evidence>
<keyword evidence="5 8" id="KW-1133">Transmembrane helix</keyword>
<dbReference type="SUPFAM" id="SSF64383">
    <property type="entry name" value="Cell-division protein ZipA, C-terminal domain"/>
    <property type="match status" value="1"/>
</dbReference>
<evidence type="ECO:0000313" key="12">
    <source>
        <dbReference type="Proteomes" id="UP000248689"/>
    </source>
</evidence>
<keyword evidence="1 8" id="KW-1003">Cell membrane</keyword>
<evidence type="ECO:0000256" key="9">
    <source>
        <dbReference type="RuleBase" id="RU003612"/>
    </source>
</evidence>
<evidence type="ECO:0000256" key="4">
    <source>
        <dbReference type="ARBA" id="ARBA00022692"/>
    </source>
</evidence>
<dbReference type="GO" id="GO:0043093">
    <property type="term" value="P:FtsZ-dependent cytokinesis"/>
    <property type="evidence" value="ECO:0007669"/>
    <property type="project" value="UniProtKB-UniRule"/>
</dbReference>
<evidence type="ECO:0000259" key="10">
    <source>
        <dbReference type="SMART" id="SM00771"/>
    </source>
</evidence>
<protein>
    <recommendedName>
        <fullName evidence="8 9">Cell division protein ZipA</fullName>
    </recommendedName>
</protein>
<evidence type="ECO:0000256" key="8">
    <source>
        <dbReference type="HAMAP-Rule" id="MF_00509"/>
    </source>
</evidence>
<accession>A0A328BVE3</accession>
<dbReference type="GO" id="GO:0000917">
    <property type="term" value="P:division septum assembly"/>
    <property type="evidence" value="ECO:0007669"/>
    <property type="project" value="TreeGrafter"/>
</dbReference>
<dbReference type="RefSeq" id="WP_111750574.1">
    <property type="nucleotide sequence ID" value="NZ_PTPX01000018.1"/>
</dbReference>
<name>A0A328BVE3_9PAST</name>
<evidence type="ECO:0000256" key="2">
    <source>
        <dbReference type="ARBA" id="ARBA00022519"/>
    </source>
</evidence>
<keyword evidence="4 8" id="KW-0812">Transmembrane</keyword>
<dbReference type="HAMAP" id="MF_00509">
    <property type="entry name" value="ZipA"/>
    <property type="match status" value="1"/>
</dbReference>
<dbReference type="OrthoDB" id="7054914at2"/>
<comment type="function">
    <text evidence="8 9">Essential cell division protein that stabilizes the FtsZ protofilaments by cross-linking them and that serves as a cytoplasmic membrane anchor for the Z ring. Also required for the recruitment to the septal ring of downstream cell division proteins.</text>
</comment>
<dbReference type="Proteomes" id="UP000248689">
    <property type="component" value="Unassembled WGS sequence"/>
</dbReference>
<proteinExistence type="inferred from homology"/>
<evidence type="ECO:0000256" key="5">
    <source>
        <dbReference type="ARBA" id="ARBA00022989"/>
    </source>
</evidence>
<organism evidence="11 12">
    <name type="scientific">Glaesserella australis</name>
    <dbReference type="NCBI Taxonomy" id="2094024"/>
    <lineage>
        <taxon>Bacteria</taxon>
        <taxon>Pseudomonadati</taxon>
        <taxon>Pseudomonadota</taxon>
        <taxon>Gammaproteobacteria</taxon>
        <taxon>Pasteurellales</taxon>
        <taxon>Pasteurellaceae</taxon>
        <taxon>Glaesserella</taxon>
    </lineage>
</organism>
<evidence type="ECO:0000256" key="1">
    <source>
        <dbReference type="ARBA" id="ARBA00022475"/>
    </source>
</evidence>
<dbReference type="InterPro" id="IPR007449">
    <property type="entry name" value="ZipA_FtsZ-bd_C"/>
</dbReference>
<feature type="transmembrane region" description="Helical" evidence="8">
    <location>
        <begin position="6"/>
        <end position="24"/>
    </location>
</feature>
<evidence type="ECO:0000313" key="11">
    <source>
        <dbReference type="EMBL" id="RAL18059.1"/>
    </source>
</evidence>
<dbReference type="InterPro" id="IPR036765">
    <property type="entry name" value="ZipA_FtsZ-bd_C_sf"/>
</dbReference>
<comment type="subcellular location">
    <subcellularLocation>
        <location evidence="8">Cell inner membrane</location>
        <topology evidence="8">Single-pass type I membrane protein</topology>
    </subcellularLocation>
    <text evidence="8">Localizes to the Z ring in an FtsZ-dependent manner.</text>
</comment>
<dbReference type="NCBIfam" id="TIGR02205">
    <property type="entry name" value="septum_zipA"/>
    <property type="match status" value="1"/>
</dbReference>
<sequence length="274" mass="30632">MDTHILFFILAGVLIAVLIGYSIWSARREKSRVFSNTFTTRPPSAPINNEITADIPASLNTQGMHSYTSAHQETPAHDMAQVQQDVQENVSKIRISLQDQPQNTQNTTYQTNSVEQASFEAQSQPEVQLNESSAPQQMQQTAEPSIVTLYVVAPEGAQFRGDVVVQNLEALGFLYGEYQIFHRHLDNPASPVLFSVANMMQPGVFDLAKIEQFATVGLVFFMHLPSAGNDLANLKLMIRTVESFAQSVGGFILDEQQQLFDDEKRQHYLLRVKS</sequence>
<keyword evidence="7 8" id="KW-0131">Cell cycle</keyword>
<gene>
    <name evidence="8 11" type="primary">zipA</name>
    <name evidence="11" type="ORF">C5N92_09240</name>
</gene>
<keyword evidence="3 8" id="KW-0132">Cell division</keyword>
<comment type="similarity">
    <text evidence="8 9">Belongs to the ZipA family.</text>
</comment>
<keyword evidence="12" id="KW-1185">Reference proteome</keyword>
<dbReference type="InterPro" id="IPR011919">
    <property type="entry name" value="Cell_div_ZipA"/>
</dbReference>
<reference evidence="12" key="1">
    <citation type="submission" date="2018-02" db="EMBL/GenBank/DDBJ databases">
        <title>Glaesserella australis sp. nov., isolated from the lungs of pigs.</title>
        <authorList>
            <person name="Turni C."/>
            <person name="Christensen H."/>
        </authorList>
    </citation>
    <scope>NUCLEOTIDE SEQUENCE [LARGE SCALE GENOMIC DNA]</scope>
    <source>
        <strain evidence="12">HS4635</strain>
    </source>
</reference>
<keyword evidence="6 8" id="KW-0472">Membrane</keyword>
<dbReference type="PANTHER" id="PTHR38685:SF1">
    <property type="entry name" value="CELL DIVISION PROTEIN ZIPA"/>
    <property type="match status" value="1"/>
</dbReference>
<dbReference type="Gene3D" id="3.30.1400.10">
    <property type="entry name" value="ZipA, C-terminal FtsZ-binding domain"/>
    <property type="match status" value="1"/>
</dbReference>
<dbReference type="EMBL" id="PTPX01000018">
    <property type="protein sequence ID" value="RAL18059.1"/>
    <property type="molecule type" value="Genomic_DNA"/>
</dbReference>
<dbReference type="AlphaFoldDB" id="A0A328BVE3"/>
<dbReference type="PANTHER" id="PTHR38685">
    <property type="entry name" value="CELL DIVISION PROTEIN ZIPA"/>
    <property type="match status" value="1"/>
</dbReference>
<dbReference type="Pfam" id="PF04354">
    <property type="entry name" value="ZipA_C"/>
    <property type="match status" value="1"/>
</dbReference>
<evidence type="ECO:0000256" key="6">
    <source>
        <dbReference type="ARBA" id="ARBA00023136"/>
    </source>
</evidence>
<keyword evidence="2 8" id="KW-0997">Cell inner membrane</keyword>
<comment type="caution">
    <text evidence="11">The sequence shown here is derived from an EMBL/GenBank/DDBJ whole genome shotgun (WGS) entry which is preliminary data.</text>
</comment>